<organism evidence="1 2">
    <name type="scientific">Coemansia linderi</name>
    <dbReference type="NCBI Taxonomy" id="2663919"/>
    <lineage>
        <taxon>Eukaryota</taxon>
        <taxon>Fungi</taxon>
        <taxon>Fungi incertae sedis</taxon>
        <taxon>Zoopagomycota</taxon>
        <taxon>Kickxellomycotina</taxon>
        <taxon>Kickxellomycetes</taxon>
        <taxon>Kickxellales</taxon>
        <taxon>Kickxellaceae</taxon>
        <taxon>Coemansia</taxon>
    </lineage>
</organism>
<evidence type="ECO:0000313" key="2">
    <source>
        <dbReference type="Proteomes" id="UP001140066"/>
    </source>
</evidence>
<keyword evidence="2" id="KW-1185">Reference proteome</keyword>
<gene>
    <name evidence="1" type="primary">ADI1</name>
    <name evidence="1" type="ORF">GGI18_000260</name>
</gene>
<dbReference type="EMBL" id="JANBUK010000015">
    <property type="protein sequence ID" value="KAJ2792622.1"/>
    <property type="molecule type" value="Genomic_DNA"/>
</dbReference>
<keyword evidence="1" id="KW-0223">Dioxygenase</keyword>
<evidence type="ECO:0000313" key="1">
    <source>
        <dbReference type="EMBL" id="KAJ2792622.1"/>
    </source>
</evidence>
<comment type="caution">
    <text evidence="1">The sequence shown here is derived from an EMBL/GenBank/DDBJ whole genome shotgun (WGS) entry which is preliminary data.</text>
</comment>
<accession>A0ACC1KPW1</accession>
<dbReference type="Proteomes" id="UP001140066">
    <property type="component" value="Unassembled WGS sequence"/>
</dbReference>
<keyword evidence="1" id="KW-0560">Oxidoreductase</keyword>
<proteinExistence type="predicted"/>
<reference evidence="1" key="1">
    <citation type="submission" date="2022-07" db="EMBL/GenBank/DDBJ databases">
        <title>Phylogenomic reconstructions and comparative analyses of Kickxellomycotina fungi.</title>
        <authorList>
            <person name="Reynolds N.K."/>
            <person name="Stajich J.E."/>
            <person name="Barry K."/>
            <person name="Grigoriev I.V."/>
            <person name="Crous P."/>
            <person name="Smith M.E."/>
        </authorList>
    </citation>
    <scope>NUCLEOTIDE SEQUENCE</scope>
    <source>
        <strain evidence="1">BCRC 34191</strain>
    </source>
</reference>
<name>A0ACC1KPW1_9FUNG</name>
<sequence>MSFTAGSGFERAMAAMQTEWRRFEVERAEWDVERIRLKAKLSAAEKRIEHLSSLYRVSQKQVTALEHLLSEARTAPASEPSVSNEGPSDDGVTIEQLVAVTQNTRQRSRELLGRCLGEIEVLLGSSAPAAEGPLAEGGGLPSGVTLLKREPSVPNGVIESDEAQRAQAGDWQRLVSPPPLYANIELSGLSSLQPPLRDDVDERLSDAPLPLVDVVVEGEPRPIRKIAERRRRISQPPAASPVAAAEVAPRPVSASFSEEKPETPLDAASGIAGSWQCKKTFVGHMDSIRSLAMRNEGQQVLSGSDDGLVVLWDVERSDRRKSRRQRTAGDVVPAAMYRGHLAAVTSVAFADGHDFAYSASLDSTVKAWRLAADADDVAGSFPVRSFSHEAAVWDLALSPDAAVLASVAADGSCGLWSTQGEPLRTIRGDVVPVSTCFVDGLLAVAFVDGTVGVCDVAMGNGLLELGNLGSRVVRVAGAEHSLAVACVSGDVHLVDVRSKDTTRVRAHDQAMATAVDLGSGSALMVTGASDGVVKWWDRRQLRTSVYEDAAHTCKGSEGVNDWW</sequence>
<protein>
    <submittedName>
        <fullName evidence="1">1,2-dihydroxy-3-keto-5-methylthiopentene dioxygenase</fullName>
    </submittedName>
</protein>